<accession>A0A1G6JBB5</accession>
<dbReference type="RefSeq" id="WP_092618166.1">
    <property type="nucleotide sequence ID" value="NZ_FMYK01000003.1"/>
</dbReference>
<protein>
    <submittedName>
        <fullName evidence="1">Uncharacterized protein</fullName>
    </submittedName>
</protein>
<name>A0A1G6JBB5_9GAMM</name>
<gene>
    <name evidence="1" type="ORF">SAMN05421749_103292</name>
</gene>
<evidence type="ECO:0000313" key="1">
    <source>
        <dbReference type="EMBL" id="SDC15695.1"/>
    </source>
</evidence>
<evidence type="ECO:0000313" key="2">
    <source>
        <dbReference type="Proteomes" id="UP000242317"/>
    </source>
</evidence>
<keyword evidence="2" id="KW-1185">Reference proteome</keyword>
<organism evidence="1 2">
    <name type="scientific">Acinetobacter marinus</name>
    <dbReference type="NCBI Taxonomy" id="281375"/>
    <lineage>
        <taxon>Bacteria</taxon>
        <taxon>Pseudomonadati</taxon>
        <taxon>Pseudomonadota</taxon>
        <taxon>Gammaproteobacteria</taxon>
        <taxon>Moraxellales</taxon>
        <taxon>Moraxellaceae</taxon>
        <taxon>Acinetobacter</taxon>
    </lineage>
</organism>
<dbReference type="AlphaFoldDB" id="A0A1G6JBB5"/>
<sequence>MTDCRIASQAHQYQIQTFSPVKPENYTIAQEVKEWEAKGNKPTILSNTGEVYRRGRSKDVVAKEAKKRNKSTFFFGCPVHGETRFCTVRKKCVACSSVVESRGES</sequence>
<dbReference type="Proteomes" id="UP000242317">
    <property type="component" value="Unassembled WGS sequence"/>
</dbReference>
<proteinExistence type="predicted"/>
<dbReference type="EMBL" id="FMYK01000003">
    <property type="protein sequence ID" value="SDC15695.1"/>
    <property type="molecule type" value="Genomic_DNA"/>
</dbReference>
<reference evidence="2" key="1">
    <citation type="submission" date="2016-09" db="EMBL/GenBank/DDBJ databases">
        <authorList>
            <person name="Varghese N."/>
            <person name="Submissions S."/>
        </authorList>
    </citation>
    <scope>NUCLEOTIDE SEQUENCE [LARGE SCALE GENOMIC DNA]</scope>
    <source>
        <strain evidence="2">ANC 3699</strain>
    </source>
</reference>